<name>A0A2A4CMY4_9RHOB</name>
<dbReference type="OrthoDB" id="7875801at2"/>
<keyword evidence="1" id="KW-0472">Membrane</keyword>
<sequence length="74" mass="7805">MDSDLLLFIGLILVVLAIPAIFSALTQSYSPRGGAFLVVIGGGLIILALSTKSGGYTAAQIPEAFFGVIRRFIY</sequence>
<dbReference type="Proteomes" id="UP000243507">
    <property type="component" value="Unassembled WGS sequence"/>
</dbReference>
<organism evidence="2 3">
    <name type="scientific">Pseudothioclava arenosa</name>
    <dbReference type="NCBI Taxonomy" id="1795308"/>
    <lineage>
        <taxon>Bacteria</taxon>
        <taxon>Pseudomonadati</taxon>
        <taxon>Pseudomonadota</taxon>
        <taxon>Alphaproteobacteria</taxon>
        <taxon>Rhodobacterales</taxon>
        <taxon>Paracoccaceae</taxon>
        <taxon>Pseudothioclava</taxon>
    </lineage>
</organism>
<keyword evidence="1" id="KW-1133">Transmembrane helix</keyword>
<gene>
    <name evidence="2" type="ORF">CLN94_12995</name>
</gene>
<protein>
    <recommendedName>
        <fullName evidence="4">50S ribosomal protein L35</fullName>
    </recommendedName>
</protein>
<dbReference type="EMBL" id="NTJD01000011">
    <property type="protein sequence ID" value="PCD75690.1"/>
    <property type="molecule type" value="Genomic_DNA"/>
</dbReference>
<feature type="transmembrane region" description="Helical" evidence="1">
    <location>
        <begin position="33"/>
        <end position="50"/>
    </location>
</feature>
<reference evidence="2 3" key="1">
    <citation type="submission" date="2017-09" db="EMBL/GenBank/DDBJ databases">
        <title>A multilocus sequence analysis scheme for characterization of bacteria in the genus Thioclava.</title>
        <authorList>
            <person name="Liu Y."/>
            <person name="Shao Z."/>
        </authorList>
    </citation>
    <scope>NUCLEOTIDE SEQUENCE [LARGE SCALE GENOMIC DNA]</scope>
    <source>
        <strain evidence="2 3">CAU 1312</strain>
    </source>
</reference>
<keyword evidence="1" id="KW-0812">Transmembrane</keyword>
<evidence type="ECO:0008006" key="4">
    <source>
        <dbReference type="Google" id="ProtNLM"/>
    </source>
</evidence>
<evidence type="ECO:0000313" key="3">
    <source>
        <dbReference type="Proteomes" id="UP000243507"/>
    </source>
</evidence>
<accession>A0A2A4CMY4</accession>
<evidence type="ECO:0000256" key="1">
    <source>
        <dbReference type="SAM" id="Phobius"/>
    </source>
</evidence>
<dbReference type="AlphaFoldDB" id="A0A2A4CMY4"/>
<proteinExistence type="predicted"/>
<comment type="caution">
    <text evidence="2">The sequence shown here is derived from an EMBL/GenBank/DDBJ whole genome shotgun (WGS) entry which is preliminary data.</text>
</comment>
<keyword evidence="3" id="KW-1185">Reference proteome</keyword>
<evidence type="ECO:0000313" key="2">
    <source>
        <dbReference type="EMBL" id="PCD75690.1"/>
    </source>
</evidence>